<keyword evidence="2" id="KW-0812">Transmembrane</keyword>
<dbReference type="SUPFAM" id="SSF48452">
    <property type="entry name" value="TPR-like"/>
    <property type="match status" value="1"/>
</dbReference>
<evidence type="ECO:0000313" key="5">
    <source>
        <dbReference type="Proteomes" id="UP001062165"/>
    </source>
</evidence>
<dbReference type="EMBL" id="CP106735">
    <property type="protein sequence ID" value="UXX77877.1"/>
    <property type="molecule type" value="Genomic_DNA"/>
</dbReference>
<dbReference type="Gene3D" id="1.10.10.10">
    <property type="entry name" value="Winged helix-like DNA-binding domain superfamily/Winged helix DNA-binding domain"/>
    <property type="match status" value="1"/>
</dbReference>
<feature type="transmembrane region" description="Helical" evidence="2">
    <location>
        <begin position="353"/>
        <end position="374"/>
    </location>
</feature>
<accession>A0ABY6CVD8</accession>
<dbReference type="Proteomes" id="UP001062165">
    <property type="component" value="Chromosome"/>
</dbReference>
<keyword evidence="1" id="KW-0175">Coiled coil</keyword>
<evidence type="ECO:0000256" key="2">
    <source>
        <dbReference type="SAM" id="Phobius"/>
    </source>
</evidence>
<feature type="signal peptide" evidence="3">
    <location>
        <begin position="1"/>
        <end position="30"/>
    </location>
</feature>
<dbReference type="InterPro" id="IPR011990">
    <property type="entry name" value="TPR-like_helical_dom_sf"/>
</dbReference>
<protein>
    <submittedName>
        <fullName evidence="4">Tetratricopeptide repeat protein</fullName>
    </submittedName>
</protein>
<evidence type="ECO:0000256" key="1">
    <source>
        <dbReference type="SAM" id="Coils"/>
    </source>
</evidence>
<keyword evidence="3" id="KW-0732">Signal</keyword>
<dbReference type="Pfam" id="PF13424">
    <property type="entry name" value="TPR_12"/>
    <property type="match status" value="1"/>
</dbReference>
<dbReference type="InterPro" id="IPR016032">
    <property type="entry name" value="Sig_transdc_resp-reg_C-effctor"/>
</dbReference>
<dbReference type="RefSeq" id="WP_263049624.1">
    <property type="nucleotide sequence ID" value="NZ_CP106735.1"/>
</dbReference>
<name>A0ABY6CVD8_9BACT</name>
<proteinExistence type="predicted"/>
<dbReference type="SUPFAM" id="SSF46894">
    <property type="entry name" value="C-terminal effector domain of the bipartite response regulators"/>
    <property type="match status" value="1"/>
</dbReference>
<organism evidence="4 5">
    <name type="scientific">Reichenbachiella carrageenanivorans</name>
    <dbReference type="NCBI Taxonomy" id="2979869"/>
    <lineage>
        <taxon>Bacteria</taxon>
        <taxon>Pseudomonadati</taxon>
        <taxon>Bacteroidota</taxon>
        <taxon>Cytophagia</taxon>
        <taxon>Cytophagales</taxon>
        <taxon>Reichenbachiellaceae</taxon>
        <taxon>Reichenbachiella</taxon>
    </lineage>
</organism>
<dbReference type="InterPro" id="IPR019734">
    <property type="entry name" value="TPR_rpt"/>
</dbReference>
<evidence type="ECO:0000313" key="4">
    <source>
        <dbReference type="EMBL" id="UXX77877.1"/>
    </source>
</evidence>
<evidence type="ECO:0000256" key="3">
    <source>
        <dbReference type="SAM" id="SignalP"/>
    </source>
</evidence>
<sequence>MTEKKVYRLLKFKKAYLMMLFCLLIHNGFSQTNSKSNELWIYQNQEDSLTERLTKNWNNSLESGDTLSAIKSLNQLASIYCNRVNYSKSYDGYWKALLLADQSDDAASKAISYNGLAILYSLYERREEALKYYLLALDINRDLVNRGTLDQAALNENYFPLAVHYKYEHNPELAHKYLDSCELLLPTDVVGLFTAVERAHLFVQEKKFNRADKIFNQIEKQITENSPDFTPILYSYIGDLHAGRQAHEQATAYYIKSIAAAKKHLTHLNFVPDVYEKLSAIMSLRGNPKQANEYLKLANQINEYLYSSRSPNNQYLLEIKDEYRLEKERNERVTQERRLRTLEQEQQISNLKIFLLVVSIGLLFSVGFFLFKYWRTKHKTEKRTIELERQKEAEKSREILSVKNKELTLSTLQLIAKDELLSNLKNGLKQIQKETDSKVAGKLMKEIGLNKDQSWLEFEKRFSAVNNDFYKKVKNQFPDLTPYDLKICALLKLDFTGKEMATLLGISAESAQTSRYRLRKKLGLKKEDNLVDFMNEI</sequence>
<dbReference type="SMART" id="SM00028">
    <property type="entry name" value="TPR"/>
    <property type="match status" value="3"/>
</dbReference>
<reference evidence="4" key="1">
    <citation type="submission" date="2022-10" db="EMBL/GenBank/DDBJ databases">
        <title>Comparative genomics and taxonomic characterization of three novel marine species of genus Reichenbachiella exhibiting antioxidant and polysaccharide degradation activities.</title>
        <authorList>
            <person name="Muhammad N."/>
            <person name="Lee Y.-J."/>
            <person name="Ko J."/>
            <person name="Kim S.-G."/>
        </authorList>
    </citation>
    <scope>NUCLEOTIDE SEQUENCE</scope>
    <source>
        <strain evidence="4">Wsw4-B4</strain>
    </source>
</reference>
<keyword evidence="2" id="KW-0472">Membrane</keyword>
<dbReference type="Gene3D" id="1.25.40.10">
    <property type="entry name" value="Tetratricopeptide repeat domain"/>
    <property type="match status" value="2"/>
</dbReference>
<dbReference type="InterPro" id="IPR036388">
    <property type="entry name" value="WH-like_DNA-bd_sf"/>
</dbReference>
<keyword evidence="2" id="KW-1133">Transmembrane helix</keyword>
<feature type="chain" id="PRO_5047194361" evidence="3">
    <location>
        <begin position="31"/>
        <end position="537"/>
    </location>
</feature>
<keyword evidence="5" id="KW-1185">Reference proteome</keyword>
<feature type="coiled-coil region" evidence="1">
    <location>
        <begin position="316"/>
        <end position="345"/>
    </location>
</feature>
<gene>
    <name evidence="4" type="ORF">N7E81_10910</name>
</gene>